<dbReference type="GO" id="GO:0006189">
    <property type="term" value="P:'de novo' IMP biosynthetic process"/>
    <property type="evidence" value="ECO:0007669"/>
    <property type="project" value="UniProtKB-UniRule"/>
</dbReference>
<dbReference type="AlphaFoldDB" id="A0A239IQJ1"/>
<dbReference type="SUPFAM" id="SSF55021">
    <property type="entry name" value="ACT-like"/>
    <property type="match status" value="1"/>
</dbReference>
<dbReference type="Gene3D" id="3.40.50.170">
    <property type="entry name" value="Formyl transferase, N-terminal domain"/>
    <property type="match status" value="1"/>
</dbReference>
<dbReference type="PIRSF" id="PIRSF036480">
    <property type="entry name" value="FormyFH4_hydr"/>
    <property type="match status" value="1"/>
</dbReference>
<protein>
    <recommendedName>
        <fullName evidence="3 4">Formyltetrahydrofolate deformylase</fullName>
        <ecNumber evidence="3 4">3.5.1.10</ecNumber>
    </recommendedName>
    <alternativeName>
        <fullName evidence="3">Formyl-FH(4) hydrolase</fullName>
    </alternativeName>
</protein>
<dbReference type="InterPro" id="IPR002376">
    <property type="entry name" value="Formyl_transf_N"/>
</dbReference>
<dbReference type="UniPathway" id="UPA00074">
    <property type="reaction ID" value="UER00170"/>
</dbReference>
<dbReference type="InterPro" id="IPR004810">
    <property type="entry name" value="PurU"/>
</dbReference>
<dbReference type="EMBL" id="FZOU01000003">
    <property type="protein sequence ID" value="SNS95478.1"/>
    <property type="molecule type" value="Genomic_DNA"/>
</dbReference>
<dbReference type="PANTHER" id="PTHR42706">
    <property type="entry name" value="FORMYLTETRAHYDROFOLATE DEFORMYLASE"/>
    <property type="match status" value="1"/>
</dbReference>
<keyword evidence="2 3" id="KW-0378">Hydrolase</keyword>
<evidence type="ECO:0000313" key="6">
    <source>
        <dbReference type="EMBL" id="SNS95478.1"/>
    </source>
</evidence>
<dbReference type="RefSeq" id="WP_089408330.1">
    <property type="nucleotide sequence ID" value="NZ_FZOU01000003.1"/>
</dbReference>
<evidence type="ECO:0000313" key="7">
    <source>
        <dbReference type="Proteomes" id="UP000198356"/>
    </source>
</evidence>
<comment type="similarity">
    <text evidence="3">Belongs to the PurU family.</text>
</comment>
<keyword evidence="7" id="KW-1185">Reference proteome</keyword>
<evidence type="ECO:0000256" key="2">
    <source>
        <dbReference type="ARBA" id="ARBA00022801"/>
    </source>
</evidence>
<accession>A0A239IQJ1</accession>
<keyword evidence="3" id="KW-0658">Purine biosynthesis</keyword>
<dbReference type="PRINTS" id="PR01575">
    <property type="entry name" value="FFH4HYDRLASE"/>
</dbReference>
<comment type="pathway">
    <text evidence="3">Purine metabolism; IMP biosynthesis via de novo pathway; formate from 10-formyl-5,6,7,8-tetrahydrofolate: step 1/1.</text>
</comment>
<dbReference type="InterPro" id="IPR045865">
    <property type="entry name" value="ACT-like_dom_sf"/>
</dbReference>
<dbReference type="PANTHER" id="PTHR42706:SF1">
    <property type="entry name" value="FORMYLTETRAHYDROFOLATE DEFORMYLASE 2, MITOCHONDRIAL"/>
    <property type="match status" value="1"/>
</dbReference>
<comment type="function">
    <text evidence="3">Catalyzes the hydrolysis of 10-formyltetrahydrofolate (formyl-FH4) to formate and tetrahydrofolate (FH4).</text>
</comment>
<dbReference type="SUPFAM" id="SSF53328">
    <property type="entry name" value="Formyltransferase"/>
    <property type="match status" value="1"/>
</dbReference>
<gene>
    <name evidence="3" type="primary">purU</name>
    <name evidence="6" type="ORF">SAMN05421770_103212</name>
</gene>
<dbReference type="GO" id="GO:0008864">
    <property type="term" value="F:formyltetrahydrofolate deformylase activity"/>
    <property type="evidence" value="ECO:0007669"/>
    <property type="project" value="UniProtKB-UniRule"/>
</dbReference>
<comment type="catalytic activity">
    <reaction evidence="3">
        <text>(6R)-10-formyltetrahydrofolate + H2O = (6S)-5,6,7,8-tetrahydrofolate + formate + H(+)</text>
        <dbReference type="Rhea" id="RHEA:19833"/>
        <dbReference type="ChEBI" id="CHEBI:15377"/>
        <dbReference type="ChEBI" id="CHEBI:15378"/>
        <dbReference type="ChEBI" id="CHEBI:15740"/>
        <dbReference type="ChEBI" id="CHEBI:57453"/>
        <dbReference type="ChEBI" id="CHEBI:195366"/>
        <dbReference type="EC" id="3.5.1.10"/>
    </reaction>
</comment>
<dbReference type="NCBIfam" id="TIGR00655">
    <property type="entry name" value="PurU"/>
    <property type="match status" value="1"/>
</dbReference>
<dbReference type="OrthoDB" id="9806170at2"/>
<feature type="active site" evidence="3">
    <location>
        <position position="229"/>
    </location>
</feature>
<evidence type="ECO:0000256" key="4">
    <source>
        <dbReference type="NCBIfam" id="TIGR00655"/>
    </source>
</evidence>
<dbReference type="NCBIfam" id="NF004684">
    <property type="entry name" value="PRK06027.1"/>
    <property type="match status" value="1"/>
</dbReference>
<dbReference type="GO" id="GO:0006730">
    <property type="term" value="P:one-carbon metabolic process"/>
    <property type="evidence" value="ECO:0007669"/>
    <property type="project" value="UniProtKB-KW"/>
</dbReference>
<reference evidence="6 7" key="1">
    <citation type="submission" date="2017-06" db="EMBL/GenBank/DDBJ databases">
        <authorList>
            <person name="Kim H.J."/>
            <person name="Triplett B.A."/>
        </authorList>
    </citation>
    <scope>NUCLEOTIDE SEQUENCE [LARGE SCALE GENOMIC DNA]</scope>
    <source>
        <strain evidence="6 7">DSM 18704</strain>
    </source>
</reference>
<dbReference type="CDD" id="cd08648">
    <property type="entry name" value="FMT_core_Formyl-FH4-Hydrolase_C"/>
    <property type="match status" value="1"/>
</dbReference>
<proteinExistence type="inferred from homology"/>
<dbReference type="HAMAP" id="MF_01927">
    <property type="entry name" value="PurU"/>
    <property type="match status" value="1"/>
</dbReference>
<dbReference type="InterPro" id="IPR044074">
    <property type="entry name" value="PurU_ACT"/>
</dbReference>
<dbReference type="CDD" id="cd04875">
    <property type="entry name" value="ACT_F4HF-DF"/>
    <property type="match status" value="1"/>
</dbReference>
<dbReference type="Gene3D" id="3.30.70.260">
    <property type="match status" value="1"/>
</dbReference>
<evidence type="ECO:0000256" key="3">
    <source>
        <dbReference type="HAMAP-Rule" id="MF_01927"/>
    </source>
</evidence>
<name>A0A239IQJ1_9BACT</name>
<dbReference type="InterPro" id="IPR041729">
    <property type="entry name" value="Formyl-FH4-Hydrolase_C"/>
</dbReference>
<organism evidence="6 7">
    <name type="scientific">Granulicella rosea</name>
    <dbReference type="NCBI Taxonomy" id="474952"/>
    <lineage>
        <taxon>Bacteria</taxon>
        <taxon>Pseudomonadati</taxon>
        <taxon>Acidobacteriota</taxon>
        <taxon>Terriglobia</taxon>
        <taxon>Terriglobales</taxon>
        <taxon>Acidobacteriaceae</taxon>
        <taxon>Granulicella</taxon>
    </lineage>
</organism>
<feature type="domain" description="Formyl transferase N-terminal" evidence="5">
    <location>
        <begin position="90"/>
        <end position="266"/>
    </location>
</feature>
<dbReference type="Proteomes" id="UP000198356">
    <property type="component" value="Unassembled WGS sequence"/>
</dbReference>
<keyword evidence="1 3" id="KW-0554">One-carbon metabolism</keyword>
<dbReference type="InterPro" id="IPR036477">
    <property type="entry name" value="Formyl_transf_N_sf"/>
</dbReference>
<dbReference type="EC" id="3.5.1.10" evidence="3 4"/>
<evidence type="ECO:0000256" key="1">
    <source>
        <dbReference type="ARBA" id="ARBA00022563"/>
    </source>
</evidence>
<evidence type="ECO:0000259" key="5">
    <source>
        <dbReference type="Pfam" id="PF00551"/>
    </source>
</evidence>
<sequence length="285" mass="32456">MPKTAILLIDCPDRKGLVVAIVDFLVRQYDVNILNSDQHQDAELGLFFMRVEFATDDPTCTLKHFHSAFGPLAAKLHMNWRIEFADAPRNVALFVSQYLHCLADLLQRHQAGEFRCNLSLIVSNHENARPLAEFYGIPFHHLPVTRETRPQVETAQLDLLAEHRIDLIVLARYMQILSPAFVDAYPQRIINVHHSFLPAFTGAKPYHAAFARGVKLIGSTSHYVTEVLDEGPIIEQDVARVTQNDQLPSLIQKGRDLERLVLSRAVQWHLEHRILSYANKTVIFA</sequence>
<dbReference type="Pfam" id="PF00551">
    <property type="entry name" value="Formyl_trans_N"/>
    <property type="match status" value="1"/>
</dbReference>